<protein>
    <submittedName>
        <fullName evidence="1">Uncharacterized protein</fullName>
    </submittedName>
</protein>
<accession>K0SM35</accession>
<name>K0SM35_THAOC</name>
<organism evidence="1 2">
    <name type="scientific">Thalassiosira oceanica</name>
    <name type="common">Marine diatom</name>
    <dbReference type="NCBI Taxonomy" id="159749"/>
    <lineage>
        <taxon>Eukaryota</taxon>
        <taxon>Sar</taxon>
        <taxon>Stramenopiles</taxon>
        <taxon>Ochrophyta</taxon>
        <taxon>Bacillariophyta</taxon>
        <taxon>Coscinodiscophyceae</taxon>
        <taxon>Thalassiosirophycidae</taxon>
        <taxon>Thalassiosirales</taxon>
        <taxon>Thalassiosiraceae</taxon>
        <taxon>Thalassiosira</taxon>
    </lineage>
</organism>
<gene>
    <name evidence="1" type="ORF">THAOC_11614</name>
</gene>
<reference evidence="1 2" key="1">
    <citation type="journal article" date="2012" name="Genome Biol.">
        <title>Genome and low-iron response of an oceanic diatom adapted to chronic iron limitation.</title>
        <authorList>
            <person name="Lommer M."/>
            <person name="Specht M."/>
            <person name="Roy A.S."/>
            <person name="Kraemer L."/>
            <person name="Andreson R."/>
            <person name="Gutowska M.A."/>
            <person name="Wolf J."/>
            <person name="Bergner S.V."/>
            <person name="Schilhabel M.B."/>
            <person name="Klostermeier U.C."/>
            <person name="Beiko R.G."/>
            <person name="Rosenstiel P."/>
            <person name="Hippler M."/>
            <person name="Laroche J."/>
        </authorList>
    </citation>
    <scope>NUCLEOTIDE SEQUENCE [LARGE SCALE GENOMIC DNA]</scope>
    <source>
        <strain evidence="1 2">CCMP1005</strain>
    </source>
</reference>
<evidence type="ECO:0000313" key="2">
    <source>
        <dbReference type="Proteomes" id="UP000266841"/>
    </source>
</evidence>
<sequence length="84" mass="9391">LRVIREEGSVGTSGFIADDGGESSRLQAFFEQTSFVPFKAVVDGRQKMDDIIREAPWLQLVAGTFLGFLLEENILGLIDDWTRN</sequence>
<dbReference type="EMBL" id="AGNL01013247">
    <property type="protein sequence ID" value="EJK67363.1"/>
    <property type="molecule type" value="Genomic_DNA"/>
</dbReference>
<dbReference type="AlphaFoldDB" id="K0SM35"/>
<keyword evidence="2" id="KW-1185">Reference proteome</keyword>
<evidence type="ECO:0000313" key="1">
    <source>
        <dbReference type="EMBL" id="EJK67363.1"/>
    </source>
</evidence>
<proteinExistence type="predicted"/>
<comment type="caution">
    <text evidence="1">The sequence shown here is derived from an EMBL/GenBank/DDBJ whole genome shotgun (WGS) entry which is preliminary data.</text>
</comment>
<feature type="non-terminal residue" evidence="1">
    <location>
        <position position="1"/>
    </location>
</feature>
<dbReference type="Proteomes" id="UP000266841">
    <property type="component" value="Unassembled WGS sequence"/>
</dbReference>